<dbReference type="NCBIfam" id="NF011457">
    <property type="entry name" value="PRK14875.1"/>
    <property type="match status" value="1"/>
</dbReference>
<dbReference type="CDD" id="cd06849">
    <property type="entry name" value="lipoyl_domain"/>
    <property type="match status" value="1"/>
</dbReference>
<dbReference type="SUPFAM" id="SSF53474">
    <property type="entry name" value="alpha/beta-Hydrolases"/>
    <property type="match status" value="1"/>
</dbReference>
<dbReference type="InterPro" id="IPR000073">
    <property type="entry name" value="AB_hydrolase_1"/>
</dbReference>
<dbReference type="EMBL" id="JOOY01000037">
    <property type="protein sequence ID" value="OUJ01906.1"/>
    <property type="molecule type" value="Genomic_DNA"/>
</dbReference>
<dbReference type="PRINTS" id="PR00111">
    <property type="entry name" value="ABHYDROLASE"/>
</dbReference>
<organism evidence="2 4">
    <name type="scientific">Acetobacter orientalis</name>
    <dbReference type="NCBI Taxonomy" id="146474"/>
    <lineage>
        <taxon>Bacteria</taxon>
        <taxon>Pseudomonadati</taxon>
        <taxon>Pseudomonadota</taxon>
        <taxon>Alphaproteobacteria</taxon>
        <taxon>Acetobacterales</taxon>
        <taxon>Acetobacteraceae</taxon>
        <taxon>Acetobacter</taxon>
    </lineage>
</organism>
<accession>A0A251ZZ80</accession>
<dbReference type="SUPFAM" id="SSF51230">
    <property type="entry name" value="Single hybrid motif"/>
    <property type="match status" value="1"/>
</dbReference>
<dbReference type="InterPro" id="IPR011053">
    <property type="entry name" value="Single_hybrid_motif"/>
</dbReference>
<sequence>MAQTLVALTMPKFGLAMTEGKLASWTVDVGQATKQGDELADIETSKITSGYESPAAGVLRRQVAQAGETLPVGALIGVLADADATEAELDAFITKFQEEQAPQAESDTAEGPSSAPHPVEVAGYTLNVREVGSGEGLPLLLVHGFGGDISNWLLTQDSLAKNRKVIAFDLPGHGASSKNVQDGSLAGLAKVATSLLDALGVSKAHVMGHSLGGGVALTVLRDAPEKVASLTLIAPATIGTHVNADFITGFTEAERNRAVQHELEKLVYNKALIGRKMVDAVVRARRLDGARDALRTIASACFDNDRQRDALLPVLEKTDIPVEVIWGQEDAILSADAAKTLPDKVEVHVLAESGHLPQMEKAADVNKIVEEFLEKSEK</sequence>
<dbReference type="PROSITE" id="PS50968">
    <property type="entry name" value="BIOTINYL_LIPOYL"/>
    <property type="match status" value="1"/>
</dbReference>
<dbReference type="Pfam" id="PF00561">
    <property type="entry name" value="Abhydrolase_1"/>
    <property type="match status" value="1"/>
</dbReference>
<dbReference type="InterPro" id="IPR050266">
    <property type="entry name" value="AB_hydrolase_sf"/>
</dbReference>
<gene>
    <name evidence="2" type="ORF">HK12_10500</name>
    <name evidence="3" type="ORF">HK15_06975</name>
</gene>
<dbReference type="Proteomes" id="UP000194999">
    <property type="component" value="Unassembled WGS sequence"/>
</dbReference>
<evidence type="ECO:0000313" key="3">
    <source>
        <dbReference type="EMBL" id="OUJ01906.1"/>
    </source>
</evidence>
<feature type="domain" description="Lipoyl-binding" evidence="1">
    <location>
        <begin position="5"/>
        <end position="80"/>
    </location>
</feature>
<dbReference type="InterPro" id="IPR000089">
    <property type="entry name" value="Biotin_lipoyl"/>
</dbReference>
<dbReference type="PANTHER" id="PTHR43798">
    <property type="entry name" value="MONOACYLGLYCEROL LIPASE"/>
    <property type="match status" value="1"/>
</dbReference>
<reference evidence="4 5" key="1">
    <citation type="submission" date="2014-06" db="EMBL/GenBank/DDBJ databases">
        <authorList>
            <person name="Ju J."/>
            <person name="Zhang J."/>
        </authorList>
    </citation>
    <scope>NUCLEOTIDE SEQUENCE [LARGE SCALE GENOMIC DNA]</scope>
    <source>
        <strain evidence="2">DmW_045</strain>
        <strain evidence="3">DmW_048</strain>
    </source>
</reference>
<evidence type="ECO:0000259" key="1">
    <source>
        <dbReference type="PROSITE" id="PS50968"/>
    </source>
</evidence>
<dbReference type="GO" id="GO:0047372">
    <property type="term" value="F:monoacylglycerol lipase activity"/>
    <property type="evidence" value="ECO:0007669"/>
    <property type="project" value="TreeGrafter"/>
</dbReference>
<proteinExistence type="predicted"/>
<dbReference type="InterPro" id="IPR029058">
    <property type="entry name" value="AB_hydrolase_fold"/>
</dbReference>
<dbReference type="Pfam" id="PF00364">
    <property type="entry name" value="Biotin_lipoyl"/>
    <property type="match status" value="1"/>
</dbReference>
<comment type="caution">
    <text evidence="2">The sequence shown here is derived from an EMBL/GenBank/DDBJ whole genome shotgun (WGS) entry which is preliminary data.</text>
</comment>
<evidence type="ECO:0000313" key="5">
    <source>
        <dbReference type="Proteomes" id="UP000194999"/>
    </source>
</evidence>
<dbReference type="GO" id="GO:0016020">
    <property type="term" value="C:membrane"/>
    <property type="evidence" value="ECO:0007669"/>
    <property type="project" value="TreeGrafter"/>
</dbReference>
<protein>
    <submittedName>
        <fullName evidence="2">Acetoin dehydrogenase</fullName>
    </submittedName>
</protein>
<dbReference type="GO" id="GO:0046464">
    <property type="term" value="P:acylglycerol catabolic process"/>
    <property type="evidence" value="ECO:0007669"/>
    <property type="project" value="TreeGrafter"/>
</dbReference>
<dbReference type="PANTHER" id="PTHR43798:SF5">
    <property type="entry name" value="MONOACYLGLYCEROL LIPASE ABHD6"/>
    <property type="match status" value="1"/>
</dbReference>
<evidence type="ECO:0000313" key="4">
    <source>
        <dbReference type="Proteomes" id="UP000194639"/>
    </source>
</evidence>
<dbReference type="EMBL" id="JOMO01000044">
    <property type="protein sequence ID" value="OUI79981.1"/>
    <property type="molecule type" value="Genomic_DNA"/>
</dbReference>
<name>A0A251ZZ80_9PROT</name>
<evidence type="ECO:0000313" key="2">
    <source>
        <dbReference type="EMBL" id="OUI79981.1"/>
    </source>
</evidence>
<dbReference type="AlphaFoldDB" id="A0A251ZZ80"/>
<dbReference type="Proteomes" id="UP000194639">
    <property type="component" value="Unassembled WGS sequence"/>
</dbReference>
<dbReference type="Gene3D" id="3.40.50.1820">
    <property type="entry name" value="alpha/beta hydrolase"/>
    <property type="match status" value="1"/>
</dbReference>
<dbReference type="RefSeq" id="WP_086552933.1">
    <property type="nucleotide sequence ID" value="NZ_JOMO01000044.1"/>
</dbReference>
<dbReference type="Gene3D" id="2.40.50.100">
    <property type="match status" value="1"/>
</dbReference>